<evidence type="ECO:0000256" key="12">
    <source>
        <dbReference type="SAM" id="Phobius"/>
    </source>
</evidence>
<evidence type="ECO:0000256" key="11">
    <source>
        <dbReference type="ARBA" id="ARBA00023180"/>
    </source>
</evidence>
<evidence type="ECO:0000313" key="13">
    <source>
        <dbReference type="EnsemblPlants" id="MELO3C023440.2.1"/>
    </source>
</evidence>
<dbReference type="Pfam" id="PF00560">
    <property type="entry name" value="LRR_1"/>
    <property type="match status" value="4"/>
</dbReference>
<dbReference type="Gene3D" id="3.80.10.10">
    <property type="entry name" value="Ribonuclease Inhibitor"/>
    <property type="match status" value="2"/>
</dbReference>
<reference evidence="13" key="1">
    <citation type="submission" date="2023-03" db="UniProtKB">
        <authorList>
            <consortium name="EnsemblPlants"/>
        </authorList>
    </citation>
    <scope>IDENTIFICATION</scope>
</reference>
<dbReference type="InterPro" id="IPR001611">
    <property type="entry name" value="Leu-rich_rpt"/>
</dbReference>
<evidence type="ECO:0000256" key="2">
    <source>
        <dbReference type="ARBA" id="ARBA00009592"/>
    </source>
</evidence>
<dbReference type="AlphaFoldDB" id="A0A9I9DTP7"/>
<proteinExistence type="inferred from homology"/>
<organism evidence="13">
    <name type="scientific">Cucumis melo</name>
    <name type="common">Muskmelon</name>
    <dbReference type="NCBI Taxonomy" id="3656"/>
    <lineage>
        <taxon>Eukaryota</taxon>
        <taxon>Viridiplantae</taxon>
        <taxon>Streptophyta</taxon>
        <taxon>Embryophyta</taxon>
        <taxon>Tracheophyta</taxon>
        <taxon>Spermatophyta</taxon>
        <taxon>Magnoliopsida</taxon>
        <taxon>eudicotyledons</taxon>
        <taxon>Gunneridae</taxon>
        <taxon>Pentapetalae</taxon>
        <taxon>rosids</taxon>
        <taxon>fabids</taxon>
        <taxon>Cucurbitales</taxon>
        <taxon>Cucurbitaceae</taxon>
        <taxon>Benincaseae</taxon>
        <taxon>Cucumis</taxon>
    </lineage>
</organism>
<dbReference type="PANTHER" id="PTHR48062">
    <property type="entry name" value="RECEPTOR-LIKE PROTEIN 14"/>
    <property type="match status" value="1"/>
</dbReference>
<evidence type="ECO:0000256" key="4">
    <source>
        <dbReference type="ARBA" id="ARBA00022614"/>
    </source>
</evidence>
<dbReference type="EnsemblPlants" id="MELO3C023440.2.1">
    <property type="protein sequence ID" value="MELO3C023440.2.1"/>
    <property type="gene ID" value="MELO3C023440.2"/>
</dbReference>
<evidence type="ECO:0000256" key="9">
    <source>
        <dbReference type="ARBA" id="ARBA00023136"/>
    </source>
</evidence>
<feature type="transmembrane region" description="Helical" evidence="12">
    <location>
        <begin position="395"/>
        <end position="417"/>
    </location>
</feature>
<keyword evidence="11" id="KW-0325">Glycoprotein</keyword>
<dbReference type="InterPro" id="IPR032675">
    <property type="entry name" value="LRR_dom_sf"/>
</dbReference>
<protein>
    <submittedName>
        <fullName evidence="13">Uncharacterized protein</fullName>
    </submittedName>
</protein>
<name>A0A9I9DTP7_CUCME</name>
<dbReference type="PANTHER" id="PTHR48062:SF52">
    <property type="entry name" value="RECEPTOR-LIKE PROTEIN 8-RELATED"/>
    <property type="match status" value="1"/>
</dbReference>
<dbReference type="FunFam" id="3.80.10.10:FF:000111">
    <property type="entry name" value="LRR receptor-like serine/threonine-protein kinase ERECTA"/>
    <property type="match status" value="1"/>
</dbReference>
<dbReference type="PRINTS" id="PR00019">
    <property type="entry name" value="LEURICHRPT"/>
</dbReference>
<sequence>MTFLEFFLLGSNNFSGSIEEGLKNTSRLFLVALDISNNMISGKIPSWIGSKKGLQYVQMSKNHFSGELPVEMCSLSQLIILDVSQNQLFGKVPSCFNSSSLVFMYMQRNYLSGPIPPVLLSSASSLKILDLSCNHFSGHIPEWFENFTSLRVLLLKENELEGPIPQQLCQVEAISIMDLSSNRLNGSIPSCFNNIMFGIIKDSDPDAGKEYCTPYTTSCPSTTILILPVIQVEVDFTTKHRYEIYKGNVLNYMSGLDLSNNQLIGDIPQQIGDLVQIHALNFSNNKLVGNIPKALSNLKQLESLDLSNNLLSGNIPPELATLDYLSIFNVSYNNLSGMIPTAPHFTYPPSSFYGNPKLCGSYIEHKCSSPVLPTDNQYEKLELEVDDGGFIDLEAFFWSFAASYIILLLGFVAVLCINPQWRQRWLYFIEDCYYLLLQAYIKCKN</sequence>
<dbReference type="InterPro" id="IPR051502">
    <property type="entry name" value="RLP_Defense_Trigger"/>
</dbReference>
<keyword evidence="6" id="KW-0732">Signal</keyword>
<evidence type="ECO:0000256" key="1">
    <source>
        <dbReference type="ARBA" id="ARBA00004251"/>
    </source>
</evidence>
<dbReference type="Gramene" id="MELO3C023440.2.1">
    <property type="protein sequence ID" value="MELO3C023440.2.1"/>
    <property type="gene ID" value="MELO3C023440.2"/>
</dbReference>
<keyword evidence="8 12" id="KW-1133">Transmembrane helix</keyword>
<evidence type="ECO:0000256" key="8">
    <source>
        <dbReference type="ARBA" id="ARBA00022989"/>
    </source>
</evidence>
<evidence type="ECO:0000256" key="5">
    <source>
        <dbReference type="ARBA" id="ARBA00022692"/>
    </source>
</evidence>
<evidence type="ECO:0000256" key="6">
    <source>
        <dbReference type="ARBA" id="ARBA00022729"/>
    </source>
</evidence>
<dbReference type="GO" id="GO:0005886">
    <property type="term" value="C:plasma membrane"/>
    <property type="evidence" value="ECO:0007669"/>
    <property type="project" value="UniProtKB-SubCell"/>
</dbReference>
<evidence type="ECO:0000256" key="3">
    <source>
        <dbReference type="ARBA" id="ARBA00022475"/>
    </source>
</evidence>
<keyword evidence="10" id="KW-0675">Receptor</keyword>
<comment type="subcellular location">
    <subcellularLocation>
        <location evidence="1">Cell membrane</location>
        <topology evidence="1">Single-pass type I membrane protein</topology>
    </subcellularLocation>
</comment>
<accession>A0A9I9DTP7</accession>
<keyword evidence="9 12" id="KW-0472">Membrane</keyword>
<dbReference type="FunFam" id="3.80.10.10:FF:000095">
    <property type="entry name" value="LRR receptor-like serine/threonine-protein kinase GSO1"/>
    <property type="match status" value="1"/>
</dbReference>
<keyword evidence="4" id="KW-0433">Leucine-rich repeat</keyword>
<keyword evidence="7" id="KW-0677">Repeat</keyword>
<comment type="similarity">
    <text evidence="2">Belongs to the RLP family.</text>
</comment>
<evidence type="ECO:0000256" key="7">
    <source>
        <dbReference type="ARBA" id="ARBA00022737"/>
    </source>
</evidence>
<dbReference type="Pfam" id="PF13855">
    <property type="entry name" value="LRR_8"/>
    <property type="match status" value="1"/>
</dbReference>
<keyword evidence="5 12" id="KW-0812">Transmembrane</keyword>
<evidence type="ECO:0000256" key="10">
    <source>
        <dbReference type="ARBA" id="ARBA00023170"/>
    </source>
</evidence>
<dbReference type="SUPFAM" id="SSF52047">
    <property type="entry name" value="RNI-like"/>
    <property type="match status" value="1"/>
</dbReference>
<keyword evidence="3" id="KW-1003">Cell membrane</keyword>